<feature type="transmembrane region" description="Helical" evidence="2">
    <location>
        <begin position="173"/>
        <end position="194"/>
    </location>
</feature>
<gene>
    <name evidence="4" type="ORF">EXIGLDRAFT_833460</name>
</gene>
<dbReference type="InParanoid" id="A0A165KNH2"/>
<name>A0A165KNH2_EXIGL</name>
<feature type="transmembrane region" description="Helical" evidence="2">
    <location>
        <begin position="133"/>
        <end position="153"/>
    </location>
</feature>
<feature type="transmembrane region" description="Helical" evidence="2">
    <location>
        <begin position="25"/>
        <end position="48"/>
    </location>
</feature>
<keyword evidence="2" id="KW-1133">Transmembrane helix</keyword>
<dbReference type="PANTHER" id="PTHR40465">
    <property type="entry name" value="CHROMOSOME 1, WHOLE GENOME SHOTGUN SEQUENCE"/>
    <property type="match status" value="1"/>
</dbReference>
<accession>A0A165KNH2</accession>
<feature type="compositionally biased region" description="Basic and acidic residues" evidence="1">
    <location>
        <begin position="332"/>
        <end position="342"/>
    </location>
</feature>
<sequence length="342" mass="37460">MSNSTEYPGPIQYIVDNPDKTFGTWLMGGIGDFVLTGAIISMTAEYWTRYSKTDTSTYKSLVLVTLVLNLLKTMQTAGILWHKLIVGFGDYYSAAASPWYSTIVPLTSELLCLIAQLFFALRLYRMMGGLRLLLIPLGSTLAMGLAGNIALTIQVYQISSVESLASFNRTCIVALVGVMSADLTITLASSYYLWSSKTGFKRTDNLIGRLLHLTWITATLPAISALLNLVTYITLSPAGDSTFIAFNIISPKLYSVAMLYTLNTRQRLMSNDSSYVTNSRSRDGRGANLTREPVQFTDGRHHVNTTASVKFATPSGFDSTDSPGKSGGFREASFDRSREDGV</sequence>
<keyword evidence="2" id="KW-0472">Membrane</keyword>
<protein>
    <recommendedName>
        <fullName evidence="3">DUF6534 domain-containing protein</fullName>
    </recommendedName>
</protein>
<proteinExistence type="predicted"/>
<feature type="transmembrane region" description="Helical" evidence="2">
    <location>
        <begin position="60"/>
        <end position="82"/>
    </location>
</feature>
<dbReference type="Pfam" id="PF20152">
    <property type="entry name" value="DUF6534"/>
    <property type="match status" value="1"/>
</dbReference>
<dbReference type="EMBL" id="KV425940">
    <property type="protein sequence ID" value="KZV96614.1"/>
    <property type="molecule type" value="Genomic_DNA"/>
</dbReference>
<dbReference type="AlphaFoldDB" id="A0A165KNH2"/>
<evidence type="ECO:0000256" key="1">
    <source>
        <dbReference type="SAM" id="MobiDB-lite"/>
    </source>
</evidence>
<dbReference type="OrthoDB" id="2745105at2759"/>
<evidence type="ECO:0000313" key="5">
    <source>
        <dbReference type="Proteomes" id="UP000077266"/>
    </source>
</evidence>
<dbReference type="Proteomes" id="UP000077266">
    <property type="component" value="Unassembled WGS sequence"/>
</dbReference>
<evidence type="ECO:0000259" key="3">
    <source>
        <dbReference type="Pfam" id="PF20152"/>
    </source>
</evidence>
<evidence type="ECO:0000313" key="4">
    <source>
        <dbReference type="EMBL" id="KZV96614.1"/>
    </source>
</evidence>
<keyword evidence="5" id="KW-1185">Reference proteome</keyword>
<reference evidence="4 5" key="1">
    <citation type="journal article" date="2016" name="Mol. Biol. Evol.">
        <title>Comparative Genomics of Early-Diverging Mushroom-Forming Fungi Provides Insights into the Origins of Lignocellulose Decay Capabilities.</title>
        <authorList>
            <person name="Nagy L.G."/>
            <person name="Riley R."/>
            <person name="Tritt A."/>
            <person name="Adam C."/>
            <person name="Daum C."/>
            <person name="Floudas D."/>
            <person name="Sun H."/>
            <person name="Yadav J.S."/>
            <person name="Pangilinan J."/>
            <person name="Larsson K.H."/>
            <person name="Matsuura K."/>
            <person name="Barry K."/>
            <person name="Labutti K."/>
            <person name="Kuo R."/>
            <person name="Ohm R.A."/>
            <person name="Bhattacharya S.S."/>
            <person name="Shirouzu T."/>
            <person name="Yoshinaga Y."/>
            <person name="Martin F.M."/>
            <person name="Grigoriev I.V."/>
            <person name="Hibbett D.S."/>
        </authorList>
    </citation>
    <scope>NUCLEOTIDE SEQUENCE [LARGE SCALE GENOMIC DNA]</scope>
    <source>
        <strain evidence="4 5">HHB12029</strain>
    </source>
</reference>
<feature type="domain" description="DUF6534" evidence="3">
    <location>
        <begin position="180"/>
        <end position="267"/>
    </location>
</feature>
<dbReference type="STRING" id="1314781.A0A165KNH2"/>
<feature type="transmembrane region" description="Helical" evidence="2">
    <location>
        <begin position="102"/>
        <end position="121"/>
    </location>
</feature>
<organism evidence="4 5">
    <name type="scientific">Exidia glandulosa HHB12029</name>
    <dbReference type="NCBI Taxonomy" id="1314781"/>
    <lineage>
        <taxon>Eukaryota</taxon>
        <taxon>Fungi</taxon>
        <taxon>Dikarya</taxon>
        <taxon>Basidiomycota</taxon>
        <taxon>Agaricomycotina</taxon>
        <taxon>Agaricomycetes</taxon>
        <taxon>Auriculariales</taxon>
        <taxon>Exidiaceae</taxon>
        <taxon>Exidia</taxon>
    </lineage>
</organism>
<evidence type="ECO:0000256" key="2">
    <source>
        <dbReference type="SAM" id="Phobius"/>
    </source>
</evidence>
<feature type="region of interest" description="Disordered" evidence="1">
    <location>
        <begin position="306"/>
        <end position="342"/>
    </location>
</feature>
<feature type="transmembrane region" description="Helical" evidence="2">
    <location>
        <begin position="215"/>
        <end position="235"/>
    </location>
</feature>
<dbReference type="InterPro" id="IPR045339">
    <property type="entry name" value="DUF6534"/>
</dbReference>
<feature type="transmembrane region" description="Helical" evidence="2">
    <location>
        <begin position="241"/>
        <end position="262"/>
    </location>
</feature>
<dbReference type="PANTHER" id="PTHR40465:SF1">
    <property type="entry name" value="DUF6534 DOMAIN-CONTAINING PROTEIN"/>
    <property type="match status" value="1"/>
</dbReference>
<keyword evidence="2" id="KW-0812">Transmembrane</keyword>